<protein>
    <submittedName>
        <fullName evidence="3">Uncharacterized protein</fullName>
    </submittedName>
</protein>
<sequence length="104" mass="12057">MNCMNELSKSLRLSQQKKSEHRENMKRIEKKELEKTSENLNNSILALRKSVTTILLSLSALILIIITVLMVSVVYLNVKSQESKWHECKSYTVTKENKVFCLID</sequence>
<keyword evidence="2" id="KW-0472">Membrane</keyword>
<feature type="region of interest" description="Disordered" evidence="1">
    <location>
        <begin position="1"/>
        <end position="31"/>
    </location>
</feature>
<keyword evidence="3" id="KW-0614">Plasmid</keyword>
<feature type="compositionally biased region" description="Low complexity" evidence="1">
    <location>
        <begin position="7"/>
        <end position="16"/>
    </location>
</feature>
<organism evidence="3">
    <name type="scientific">Vibrio cholerae non-O1/non-O139</name>
    <dbReference type="NCBI Taxonomy" id="156539"/>
    <lineage>
        <taxon>Bacteria</taxon>
        <taxon>Pseudomonadati</taxon>
        <taxon>Pseudomonadota</taxon>
        <taxon>Gammaproteobacteria</taxon>
        <taxon>Vibrionales</taxon>
        <taxon>Vibrionaceae</taxon>
        <taxon>Vibrio</taxon>
    </lineage>
</organism>
<keyword evidence="2" id="KW-0812">Transmembrane</keyword>
<name>A0A220ISZ7_VIBCL</name>
<accession>A0A220ISZ7</accession>
<evidence type="ECO:0000256" key="2">
    <source>
        <dbReference type="SAM" id="Phobius"/>
    </source>
</evidence>
<keyword evidence="2" id="KW-1133">Transmembrane helix</keyword>
<evidence type="ECO:0000256" key="1">
    <source>
        <dbReference type="SAM" id="MobiDB-lite"/>
    </source>
</evidence>
<feature type="compositionally biased region" description="Basic and acidic residues" evidence="1">
    <location>
        <begin position="17"/>
        <end position="31"/>
    </location>
</feature>
<dbReference type="AlphaFoldDB" id="A0A220ISZ7"/>
<feature type="transmembrane region" description="Helical" evidence="2">
    <location>
        <begin position="54"/>
        <end position="76"/>
    </location>
</feature>
<dbReference type="EMBL" id="KY486775">
    <property type="protein sequence ID" value="ASI37992.1"/>
    <property type="molecule type" value="Genomic_DNA"/>
</dbReference>
<proteinExistence type="predicted"/>
<geneLocation type="plasmid" evidence="3">
    <name>pSDH-1</name>
</geneLocation>
<evidence type="ECO:0000313" key="3">
    <source>
        <dbReference type="EMBL" id="ASI37992.1"/>
    </source>
</evidence>
<reference evidence="3" key="1">
    <citation type="submission" date="2017-01" db="EMBL/GenBank/DDBJ databases">
        <title>Complete sequence and distribution of two new cryptic plasmids isolated in clinical Vibrio cholerae non-O1/non-O139 from Haiti.</title>
        <authorList>
            <person name="Ceccarelli D."/>
            <person name="Garriss G."/>
            <person name="Choi S.Y."/>
            <person name="Hasan N.A."/>
            <person name="Stepanauskas R."/>
            <person name="Pop M."/>
            <person name="Huq A."/>
            <person name="Colwell R.R."/>
        </authorList>
    </citation>
    <scope>NUCLEOTIDE SEQUENCE</scope>
    <source>
        <strain evidence="3">HC-1A2</strain>
        <plasmid evidence="3">pSDH-1</plasmid>
    </source>
</reference>